<proteinExistence type="inferred from homology"/>
<dbReference type="Gene3D" id="4.10.220.110">
    <property type="match status" value="1"/>
</dbReference>
<evidence type="ECO:0000259" key="5">
    <source>
        <dbReference type="Pfam" id="PF22178"/>
    </source>
</evidence>
<dbReference type="PATRIC" id="fig|336831.14.peg.3351"/>
<organism evidence="6 7">
    <name type="scientific">Arsukibacterium ikkense</name>
    <dbReference type="NCBI Taxonomy" id="336831"/>
    <lineage>
        <taxon>Bacteria</taxon>
        <taxon>Pseudomonadati</taxon>
        <taxon>Pseudomonadota</taxon>
        <taxon>Gammaproteobacteria</taxon>
        <taxon>Chromatiales</taxon>
        <taxon>Chromatiaceae</taxon>
        <taxon>Arsukibacterium</taxon>
    </lineage>
</organism>
<dbReference type="NCBIfam" id="TIGR03361">
    <property type="entry name" value="VI_Rhs_Vgr"/>
    <property type="match status" value="1"/>
</dbReference>
<evidence type="ECO:0000256" key="2">
    <source>
        <dbReference type="ARBA" id="ARBA00005558"/>
    </source>
</evidence>
<evidence type="ECO:0000313" key="6">
    <source>
        <dbReference type="EMBL" id="KKO46680.1"/>
    </source>
</evidence>
<evidence type="ECO:0000313" key="7">
    <source>
        <dbReference type="Proteomes" id="UP000034228"/>
    </source>
</evidence>
<dbReference type="Gene3D" id="2.40.50.230">
    <property type="entry name" value="Gp5 N-terminal domain"/>
    <property type="match status" value="1"/>
</dbReference>
<reference evidence="6 7" key="1">
    <citation type="submission" date="2015-03" db="EMBL/GenBank/DDBJ databases">
        <title>Draft genome sequences of two protease-producing strains of Arsukibacterium isolated from two cold and alkaline environments.</title>
        <authorList>
            <person name="Lylloff J.E."/>
            <person name="Skov L.B."/>
            <person name="Jepsen M."/>
            <person name="Hallin P.F."/>
            <person name="Sorensen S.J."/>
            <person name="Stougaard P."/>
            <person name="Glaring M.A."/>
        </authorList>
    </citation>
    <scope>NUCLEOTIDE SEQUENCE [LARGE SCALE GENOMIC DNA]</scope>
    <source>
        <strain evidence="6 7">GCM72</strain>
    </source>
</reference>
<dbReference type="InterPro" id="IPR006533">
    <property type="entry name" value="T6SS_Vgr_RhsGE"/>
</dbReference>
<dbReference type="InterPro" id="IPR006531">
    <property type="entry name" value="Gp5/Vgr_OB"/>
</dbReference>
<evidence type="ECO:0000256" key="1">
    <source>
        <dbReference type="ARBA" id="ARBA00004613"/>
    </source>
</evidence>
<dbReference type="OrthoDB" id="9762420at2"/>
<dbReference type="RefSeq" id="WP_046556569.1">
    <property type="nucleotide sequence ID" value="NZ_LAHO01000003.1"/>
</dbReference>
<dbReference type="Pfam" id="PF04717">
    <property type="entry name" value="Phage_base_V"/>
    <property type="match status" value="1"/>
</dbReference>
<keyword evidence="7" id="KW-1185">Reference proteome</keyword>
<dbReference type="PANTHER" id="PTHR32305">
    <property type="match status" value="1"/>
</dbReference>
<dbReference type="PANTHER" id="PTHR32305:SF15">
    <property type="entry name" value="PROTEIN RHSA-RELATED"/>
    <property type="match status" value="1"/>
</dbReference>
<dbReference type="SUPFAM" id="SSF69349">
    <property type="entry name" value="Phage fibre proteins"/>
    <property type="match status" value="1"/>
</dbReference>
<protein>
    <submittedName>
        <fullName evidence="6">Type IV secretion protein Rhs</fullName>
    </submittedName>
</protein>
<dbReference type="Gene3D" id="2.30.110.50">
    <property type="match status" value="1"/>
</dbReference>
<name>A0A0M2VAM5_9GAMM</name>
<dbReference type="SUPFAM" id="SSF69255">
    <property type="entry name" value="gp5 N-terminal domain-like"/>
    <property type="match status" value="1"/>
</dbReference>
<evidence type="ECO:0000259" key="4">
    <source>
        <dbReference type="Pfam" id="PF04717"/>
    </source>
</evidence>
<dbReference type="STRING" id="336831.WG68_05200"/>
<sequence length="604" mass="67094">MQKATQDENSIRIDTPLGKDALYLTRFVLDEGISRLFTLSATVYTNGQEISANDLIGKEVCVTLELGNKTQRYIHGVVAELSALGLRVNKDAEGNKFRDYQLSIVPAAWYMQHKVNSRIFKAQNVLKIVETLASEHGIKIDASSKISGSYPDYEYKVQYEEADFSFISRLLEQEGIFYFFEHSKGQHKLILADKATAYEPCLEKSVKFHTGTLAEPHINQWHRALRMVPGKFVQRGYNLEKPKALPTGTYGKGSLVSKHADYEIFNYSAEADIHNRSKAIATIRLEALQRDMAMQQGASSCRSFTAGRTFTITEHEDKAEEGKQYVITDLRLDAAIVNQAGANQSAGRVISNSFRCVPKDVAYRPLLQTSKPMVTGVQTATVTCKGGEEISVDELGRVTVKFHWDRSDITDHESSCPIRVSQNWAGKKWGMFFYPRRDQEVLVEFLNGDPDQPVIIGSVYNSDHMPPYDLPVDKTQSGVKTRSSEGGGSANFNEIRFEDKKGDELLYLHAEKNFQLHVENDQQIDIDNDSTTVIKGHEKLTVNKDSTVKVDGAQSQKIGKSLTIDAGDAITIKTGAASIAMKSDGSIAIKGVNITINGAKVSIN</sequence>
<evidence type="ECO:0000256" key="3">
    <source>
        <dbReference type="ARBA" id="ARBA00022525"/>
    </source>
</evidence>
<comment type="caution">
    <text evidence="6">The sequence shown here is derived from an EMBL/GenBank/DDBJ whole genome shotgun (WGS) entry which is preliminary data.</text>
</comment>
<keyword evidence="3" id="KW-0964">Secreted</keyword>
<dbReference type="Proteomes" id="UP000034228">
    <property type="component" value="Unassembled WGS sequence"/>
</dbReference>
<dbReference type="InterPro" id="IPR054030">
    <property type="entry name" value="Gp5_Vgr_C"/>
</dbReference>
<dbReference type="GO" id="GO:0005576">
    <property type="term" value="C:extracellular region"/>
    <property type="evidence" value="ECO:0007669"/>
    <property type="project" value="UniProtKB-SubCell"/>
</dbReference>
<dbReference type="InterPro" id="IPR017847">
    <property type="entry name" value="T6SS_RhsGE_Vgr_subset"/>
</dbReference>
<dbReference type="SUPFAM" id="SSF69279">
    <property type="entry name" value="Phage tail proteins"/>
    <property type="match status" value="2"/>
</dbReference>
<dbReference type="NCBIfam" id="TIGR01646">
    <property type="entry name" value="vgr_GE"/>
    <property type="match status" value="1"/>
</dbReference>
<dbReference type="EMBL" id="LAHO01000003">
    <property type="protein sequence ID" value="KKO46680.1"/>
    <property type="molecule type" value="Genomic_DNA"/>
</dbReference>
<comment type="subcellular location">
    <subcellularLocation>
        <location evidence="1">Secreted</location>
    </subcellularLocation>
</comment>
<dbReference type="Pfam" id="PF22178">
    <property type="entry name" value="Gp5_trimer_C"/>
    <property type="match status" value="1"/>
</dbReference>
<feature type="domain" description="Gp5/Type VI secretion system Vgr C-terminal trimerisation" evidence="5">
    <location>
        <begin position="477"/>
        <end position="577"/>
    </location>
</feature>
<dbReference type="InterPro" id="IPR037026">
    <property type="entry name" value="Vgr_OB-fold_dom_sf"/>
</dbReference>
<dbReference type="Gene3D" id="3.55.50.10">
    <property type="entry name" value="Baseplate protein-like domains"/>
    <property type="match status" value="1"/>
</dbReference>
<feature type="domain" description="Gp5/Type VI secretion system Vgr protein OB-fold" evidence="4">
    <location>
        <begin position="393"/>
        <end position="460"/>
    </location>
</feature>
<dbReference type="Pfam" id="PF05954">
    <property type="entry name" value="Phage_GPD"/>
    <property type="match status" value="1"/>
</dbReference>
<accession>A0A0M2VAM5</accession>
<dbReference type="InterPro" id="IPR050708">
    <property type="entry name" value="T6SS_VgrG/RHS"/>
</dbReference>
<comment type="similarity">
    <text evidence="2">Belongs to the VgrG protein family.</text>
</comment>
<dbReference type="AlphaFoldDB" id="A0A0M2VAM5"/>
<gene>
    <name evidence="6" type="ORF">WG68_05200</name>
</gene>